<keyword evidence="2" id="KW-1185">Reference proteome</keyword>
<evidence type="ECO:0000313" key="1">
    <source>
        <dbReference type="EMBL" id="EMI54382.1"/>
    </source>
</evidence>
<reference evidence="1 2" key="1">
    <citation type="journal article" date="2013" name="Mar. Genomics">
        <title>Expression of sulfatases in Rhodopirellula baltica and the diversity of sulfatases in the genus Rhodopirellula.</title>
        <authorList>
            <person name="Wegner C.E."/>
            <person name="Richter-Heitmann T."/>
            <person name="Klindworth A."/>
            <person name="Klockow C."/>
            <person name="Richter M."/>
            <person name="Achstetter T."/>
            <person name="Glockner F.O."/>
            <person name="Harder J."/>
        </authorList>
    </citation>
    <scope>NUCLEOTIDE SEQUENCE [LARGE SCALE GENOMIC DNA]</scope>
    <source>
        <strain evidence="1 2">SM41</strain>
    </source>
</reference>
<dbReference type="PATRIC" id="fig|1263870.3.peg.4455"/>
<dbReference type="EMBL" id="ANOH01000280">
    <property type="protein sequence ID" value="EMI54382.1"/>
    <property type="molecule type" value="Genomic_DNA"/>
</dbReference>
<evidence type="ECO:0000313" key="2">
    <source>
        <dbReference type="Proteomes" id="UP000011885"/>
    </source>
</evidence>
<organism evidence="1 2">
    <name type="scientific">Rhodopirellula sallentina SM41</name>
    <dbReference type="NCBI Taxonomy" id="1263870"/>
    <lineage>
        <taxon>Bacteria</taxon>
        <taxon>Pseudomonadati</taxon>
        <taxon>Planctomycetota</taxon>
        <taxon>Planctomycetia</taxon>
        <taxon>Pirellulales</taxon>
        <taxon>Pirellulaceae</taxon>
        <taxon>Rhodopirellula</taxon>
    </lineage>
</organism>
<dbReference type="AlphaFoldDB" id="M5TYT8"/>
<sequence length="46" mass="5373">MSKKRKFREGIAEKPHSLEWIRPARHGNEQLASQWMDIDPKGRVAS</sequence>
<accession>M5TYT8</accession>
<gene>
    <name evidence="1" type="ORF">RSSM_04207</name>
</gene>
<dbReference type="Proteomes" id="UP000011885">
    <property type="component" value="Unassembled WGS sequence"/>
</dbReference>
<protein>
    <submittedName>
        <fullName evidence="1">Uncharacterized protein</fullName>
    </submittedName>
</protein>
<comment type="caution">
    <text evidence="1">The sequence shown here is derived from an EMBL/GenBank/DDBJ whole genome shotgun (WGS) entry which is preliminary data.</text>
</comment>
<name>M5TYT8_9BACT</name>
<proteinExistence type="predicted"/>